<dbReference type="Proteomes" id="UP001064782">
    <property type="component" value="Unassembled WGS sequence"/>
</dbReference>
<protein>
    <recommendedName>
        <fullName evidence="5">Maltokinase</fullName>
        <ecNumber evidence="4">2.7.1.175</ecNumber>
    </recommendedName>
    <alternativeName>
        <fullName evidence="13">Maltose-1-phosphate synthase</fullName>
    </alternativeName>
</protein>
<evidence type="ECO:0000256" key="14">
    <source>
        <dbReference type="ARBA" id="ARBA00049067"/>
    </source>
</evidence>
<evidence type="ECO:0000256" key="5">
    <source>
        <dbReference type="ARBA" id="ARBA00013882"/>
    </source>
</evidence>
<evidence type="ECO:0000256" key="11">
    <source>
        <dbReference type="ARBA" id="ARBA00023056"/>
    </source>
</evidence>
<feature type="domain" description="Maltokinase N-terminal cap" evidence="16">
    <location>
        <begin position="49"/>
        <end position="130"/>
    </location>
</feature>
<evidence type="ECO:0000256" key="3">
    <source>
        <dbReference type="ARBA" id="ARBA00011245"/>
    </source>
</evidence>
<keyword evidence="10" id="KW-0067">ATP-binding</keyword>
<dbReference type="GO" id="GO:0046835">
    <property type="term" value="P:carbohydrate phosphorylation"/>
    <property type="evidence" value="ECO:0007669"/>
    <property type="project" value="UniProtKB-ARBA"/>
</dbReference>
<keyword evidence="11" id="KW-0320">Glycogen biosynthesis</keyword>
<dbReference type="FunFam" id="3.90.1200.10:FF:000010">
    <property type="entry name" value="Maltokinase"/>
    <property type="match status" value="1"/>
</dbReference>
<gene>
    <name evidence="17" type="primary">mak</name>
    <name evidence="17" type="ORF">Mkiyose1413_23840</name>
</gene>
<keyword evidence="12" id="KW-0119">Carbohydrate metabolism</keyword>
<organism evidence="17 18">
    <name type="scientific">Mycobacterium kiyosense</name>
    <dbReference type="NCBI Taxonomy" id="2871094"/>
    <lineage>
        <taxon>Bacteria</taxon>
        <taxon>Bacillati</taxon>
        <taxon>Actinomycetota</taxon>
        <taxon>Actinomycetes</taxon>
        <taxon>Mycobacteriales</taxon>
        <taxon>Mycobacteriaceae</taxon>
        <taxon>Mycobacterium</taxon>
    </lineage>
</organism>
<evidence type="ECO:0000256" key="7">
    <source>
        <dbReference type="ARBA" id="ARBA00022679"/>
    </source>
</evidence>
<dbReference type="GO" id="GO:0016301">
    <property type="term" value="F:kinase activity"/>
    <property type="evidence" value="ECO:0007669"/>
    <property type="project" value="UniProtKB-KW"/>
</dbReference>
<dbReference type="EC" id="2.7.1.175" evidence="4"/>
<reference evidence="17" key="1">
    <citation type="submission" date="2022-08" db="EMBL/GenBank/DDBJ databases">
        <title>Mycobacterium kiyosense sp. nov., scotochromogenic slow-glowing species isolated from respiratory specimens.</title>
        <authorList>
            <person name="Fukano H."/>
            <person name="Kazumi Y."/>
            <person name="Sakagami N."/>
            <person name="Ato M."/>
            <person name="Mitarai S."/>
            <person name="Hoshino Y."/>
        </authorList>
    </citation>
    <scope>NUCLEOTIDE SEQUENCE</scope>
    <source>
        <strain evidence="17">1413</strain>
    </source>
</reference>
<evidence type="ECO:0000256" key="10">
    <source>
        <dbReference type="ARBA" id="ARBA00022840"/>
    </source>
</evidence>
<dbReference type="SUPFAM" id="SSF56112">
    <property type="entry name" value="Protein kinase-like (PK-like)"/>
    <property type="match status" value="1"/>
</dbReference>
<dbReference type="GO" id="GO:0005524">
    <property type="term" value="F:ATP binding"/>
    <property type="evidence" value="ECO:0007669"/>
    <property type="project" value="UniProtKB-KW"/>
</dbReference>
<proteinExistence type="inferred from homology"/>
<dbReference type="Gene3D" id="3.90.1200.10">
    <property type="match status" value="1"/>
</dbReference>
<comment type="caution">
    <text evidence="17">The sequence shown here is derived from an EMBL/GenBank/DDBJ whole genome shotgun (WGS) entry which is preliminary data.</text>
</comment>
<dbReference type="GO" id="GO:0005992">
    <property type="term" value="P:trehalose biosynthetic process"/>
    <property type="evidence" value="ECO:0007669"/>
    <property type="project" value="UniProtKB-ARBA"/>
</dbReference>
<evidence type="ECO:0000256" key="9">
    <source>
        <dbReference type="ARBA" id="ARBA00022777"/>
    </source>
</evidence>
<comment type="pathway">
    <text evidence="1">Glycan biosynthesis; glycogen biosynthesis.</text>
</comment>
<dbReference type="GO" id="GO:0005978">
    <property type="term" value="P:glycogen biosynthetic process"/>
    <property type="evidence" value="ECO:0007669"/>
    <property type="project" value="UniProtKB-KW"/>
</dbReference>
<comment type="subunit">
    <text evidence="3">Monomer.</text>
</comment>
<evidence type="ECO:0000256" key="15">
    <source>
        <dbReference type="SAM" id="MobiDB-lite"/>
    </source>
</evidence>
<dbReference type="AlphaFoldDB" id="A0A9P3Q3W4"/>
<evidence type="ECO:0000256" key="13">
    <source>
        <dbReference type="ARBA" id="ARBA00031251"/>
    </source>
</evidence>
<feature type="region of interest" description="Disordered" evidence="15">
    <location>
        <begin position="1"/>
        <end position="36"/>
    </location>
</feature>
<dbReference type="InterPro" id="IPR011009">
    <property type="entry name" value="Kinase-like_dom_sf"/>
</dbReference>
<dbReference type="EMBL" id="BRZI01000014">
    <property type="protein sequence ID" value="GLD30501.1"/>
    <property type="molecule type" value="Genomic_DNA"/>
</dbReference>
<evidence type="ECO:0000256" key="2">
    <source>
        <dbReference type="ARBA" id="ARBA00006219"/>
    </source>
</evidence>
<comment type="similarity">
    <text evidence="2">Belongs to the aminoglycoside phosphotransferase family.</text>
</comment>
<accession>A0A9P3Q3W4</accession>
<evidence type="ECO:0000259" key="16">
    <source>
        <dbReference type="Pfam" id="PF18085"/>
    </source>
</evidence>
<evidence type="ECO:0000256" key="12">
    <source>
        <dbReference type="ARBA" id="ARBA00023277"/>
    </source>
</evidence>
<keyword evidence="8" id="KW-0547">Nucleotide-binding</keyword>
<comment type="catalytic activity">
    <reaction evidence="14">
        <text>D-maltose + ATP = alpha-maltose 1-phosphate + ADP + H(+)</text>
        <dbReference type="Rhea" id="RHEA:31915"/>
        <dbReference type="ChEBI" id="CHEBI:15378"/>
        <dbReference type="ChEBI" id="CHEBI:17306"/>
        <dbReference type="ChEBI" id="CHEBI:30616"/>
        <dbReference type="ChEBI" id="CHEBI:63576"/>
        <dbReference type="ChEBI" id="CHEBI:456216"/>
        <dbReference type="EC" id="2.7.1.175"/>
    </reaction>
</comment>
<name>A0A9P3Q3W4_9MYCO</name>
<keyword evidence="7" id="KW-0808">Transferase</keyword>
<evidence type="ECO:0000256" key="1">
    <source>
        <dbReference type="ARBA" id="ARBA00004964"/>
    </source>
</evidence>
<evidence type="ECO:0000256" key="8">
    <source>
        <dbReference type="ARBA" id="ARBA00022741"/>
    </source>
</evidence>
<keyword evidence="18" id="KW-1185">Reference proteome</keyword>
<dbReference type="Pfam" id="PF18085">
    <property type="entry name" value="Mak_N_cap"/>
    <property type="match status" value="1"/>
</dbReference>
<keyword evidence="6" id="KW-0321">Glycogen metabolism</keyword>
<evidence type="ECO:0000256" key="6">
    <source>
        <dbReference type="ARBA" id="ARBA00022600"/>
    </source>
</evidence>
<evidence type="ECO:0000313" key="18">
    <source>
        <dbReference type="Proteomes" id="UP001064782"/>
    </source>
</evidence>
<keyword evidence="9" id="KW-0418">Kinase</keyword>
<evidence type="ECO:0000313" key="17">
    <source>
        <dbReference type="EMBL" id="GLD30501.1"/>
    </source>
</evidence>
<dbReference type="InterPro" id="IPR040999">
    <property type="entry name" value="Mak_N_cap"/>
</dbReference>
<sequence length="488" mass="53431">MTRSERAGDNAERSDEEERRHMTAGDDAERSDEEERRYLAAGKLPWSEWLPQQRWYAGRNRQPSAAEPAIVVPLRDDLELVLLDVAYTDGSSEGYQIIVRWDTAPISEFSTLATIGEVDQHTGFDALYDGAAPQFLLSLIDESAVRAADGAQIRFIREPDVELPLEAYPRVSDAEQSNTSVIFDRAPAAIFKVFRRVSAGINPDIELNRVLGRAGNPHVARLLGSYEIGAPGDSADATSPLGMVTAFAGNAAEGWAMATASVRDLFAEGDLYAHEVGGDFAGESYRLGEAVASVHATLAEHLGTSQAPFPLEHMLSRLSASVAAVPELKEYAATVRERLGKLADEQITVQRVHGDLHLGQVLRTPETWILIDFEGEPGQPLSERRAPDSPMRDVAGVLRSFEYAAYGPLVDQAADKQLAARAREWVERNRTAFCDGYAAASGVDPRDSALLLGAYELDKAVYETGYESRHRPTWLPIPLRSIARLTTS</sequence>
<evidence type="ECO:0000256" key="4">
    <source>
        <dbReference type="ARBA" id="ARBA00011962"/>
    </source>
</evidence>